<accession>A0A0A8YUH4</accession>
<sequence>MTPTIRPPGPDVSATSMR</sequence>
<name>A0A0A8YUH4_ARUDO</name>
<dbReference type="AlphaFoldDB" id="A0A0A8YUH4"/>
<reference evidence="1" key="2">
    <citation type="journal article" date="2015" name="Data Brief">
        <title>Shoot transcriptome of the giant reed, Arundo donax.</title>
        <authorList>
            <person name="Barrero R.A."/>
            <person name="Guerrero F.D."/>
            <person name="Moolhuijzen P."/>
            <person name="Goolsby J.A."/>
            <person name="Tidwell J."/>
            <person name="Bellgard S.E."/>
            <person name="Bellgard M.I."/>
        </authorList>
    </citation>
    <scope>NUCLEOTIDE SEQUENCE</scope>
    <source>
        <tissue evidence="1">Shoot tissue taken approximately 20 cm above the soil surface</tissue>
    </source>
</reference>
<organism evidence="1">
    <name type="scientific">Arundo donax</name>
    <name type="common">Giant reed</name>
    <name type="synonym">Donax arundinaceus</name>
    <dbReference type="NCBI Taxonomy" id="35708"/>
    <lineage>
        <taxon>Eukaryota</taxon>
        <taxon>Viridiplantae</taxon>
        <taxon>Streptophyta</taxon>
        <taxon>Embryophyta</taxon>
        <taxon>Tracheophyta</taxon>
        <taxon>Spermatophyta</taxon>
        <taxon>Magnoliopsida</taxon>
        <taxon>Liliopsida</taxon>
        <taxon>Poales</taxon>
        <taxon>Poaceae</taxon>
        <taxon>PACMAD clade</taxon>
        <taxon>Arundinoideae</taxon>
        <taxon>Arundineae</taxon>
        <taxon>Arundo</taxon>
    </lineage>
</organism>
<protein>
    <submittedName>
        <fullName evidence="1">Uncharacterized protein</fullName>
    </submittedName>
</protein>
<proteinExistence type="predicted"/>
<reference evidence="1" key="1">
    <citation type="submission" date="2014-09" db="EMBL/GenBank/DDBJ databases">
        <authorList>
            <person name="Magalhaes I.L.F."/>
            <person name="Oliveira U."/>
            <person name="Santos F.R."/>
            <person name="Vidigal T.H.D.A."/>
            <person name="Brescovit A.D."/>
            <person name="Santos A.J."/>
        </authorList>
    </citation>
    <scope>NUCLEOTIDE SEQUENCE</scope>
    <source>
        <tissue evidence="1">Shoot tissue taken approximately 20 cm above the soil surface</tissue>
    </source>
</reference>
<evidence type="ECO:0000313" key="1">
    <source>
        <dbReference type="EMBL" id="JAD28110.1"/>
    </source>
</evidence>
<dbReference type="EMBL" id="GBRH01269785">
    <property type="protein sequence ID" value="JAD28110.1"/>
    <property type="molecule type" value="Transcribed_RNA"/>
</dbReference>